<reference evidence="4" key="1">
    <citation type="submission" date="2021-01" db="EMBL/GenBank/DDBJ databases">
        <authorList>
            <person name="Corre E."/>
            <person name="Pelletier E."/>
            <person name="Niang G."/>
            <person name="Scheremetjew M."/>
            <person name="Finn R."/>
            <person name="Kale V."/>
            <person name="Holt S."/>
            <person name="Cochrane G."/>
            <person name="Meng A."/>
            <person name="Brown T."/>
            <person name="Cohen L."/>
        </authorList>
    </citation>
    <scope>NUCLEOTIDE SEQUENCE</scope>
    <source>
        <strain evidence="4">CCMP219</strain>
    </source>
</reference>
<name>A0A7R9V9M6_9CHLO</name>
<organism evidence="4">
    <name type="scientific">Chlamydomonas euryale</name>
    <dbReference type="NCBI Taxonomy" id="1486919"/>
    <lineage>
        <taxon>Eukaryota</taxon>
        <taxon>Viridiplantae</taxon>
        <taxon>Chlorophyta</taxon>
        <taxon>core chlorophytes</taxon>
        <taxon>Chlorophyceae</taxon>
        <taxon>CS clade</taxon>
        <taxon>Chlamydomonadales</taxon>
        <taxon>Chlamydomonadaceae</taxon>
        <taxon>Chlamydomonas</taxon>
    </lineage>
</organism>
<protein>
    <recommendedName>
        <fullName evidence="5">AAA+ ATPase domain-containing protein</fullName>
    </recommendedName>
</protein>
<dbReference type="PANTHER" id="PTHR32204">
    <property type="entry name" value="ATPASE RAVA"/>
    <property type="match status" value="1"/>
</dbReference>
<dbReference type="InterPro" id="IPR045427">
    <property type="entry name" value="MoxR"/>
</dbReference>
<evidence type="ECO:0000259" key="2">
    <source>
        <dbReference type="Pfam" id="PF17868"/>
    </source>
</evidence>
<dbReference type="Pfam" id="PF20030">
    <property type="entry name" value="bpMoxR"/>
    <property type="match status" value="1"/>
</dbReference>
<accession>A0A7R9V9M6</accession>
<dbReference type="AlphaFoldDB" id="A0A7R9V9M6"/>
<dbReference type="EMBL" id="HBEC01019055">
    <property type="protein sequence ID" value="CAD8288916.1"/>
    <property type="molecule type" value="Transcribed_RNA"/>
</dbReference>
<gene>
    <name evidence="4" type="ORF">CEUR00632_LOCUS8955</name>
</gene>
<dbReference type="InterPro" id="IPR027417">
    <property type="entry name" value="P-loop_NTPase"/>
</dbReference>
<dbReference type="Pfam" id="PF17868">
    <property type="entry name" value="AAA_lid_8"/>
    <property type="match status" value="1"/>
</dbReference>
<feature type="domain" description="ATPase RavA-like AAA lid" evidence="2">
    <location>
        <begin position="339"/>
        <end position="409"/>
    </location>
</feature>
<dbReference type="CDD" id="cd00009">
    <property type="entry name" value="AAA"/>
    <property type="match status" value="1"/>
</dbReference>
<dbReference type="PANTHER" id="PTHR32204:SF0">
    <property type="entry name" value="ATPASE RAVA"/>
    <property type="match status" value="1"/>
</dbReference>
<sequence length="567" mass="60440">MTAAWPRAAGFAGVSGTCKTTACPPPRLALGGAFTAPMPTQPRRRSTASRAVKSADGAVAEQNGADADSLRQLADVTSAVDAALGTILSESAEGAQAPVTVPTSELRAKVEVAIERLSTGLLERETEVRLLLLSALCGEHLLLLGPPGTAKSELSRRLNRLVGGEYFERLLTRFSVPEELFGPLSMRGLENDEYVRQTAGYLPTAQVAFIDEIFKANSAILNALLTLLNERLFDNGNQRLEAPLMTLVGASNELPESEELDALYDRFLIRRTVAQVSNAQLSKLARLAAGRSDGPTAASTADGTSSFAEEKGSAHHISVDEFQSTPSKAYAAVDVPDAVIDVIVAVRNYLQDKCEPPIYVSDRRFMKSIQMLQVAAYGDGRDEVIEADCLLLEHVFGNRPDDCHKVKAYVIETIASDPGLQQAEMVFLGLFGRALRLLGSNSNASQAELQEAVVEAGSLAGLLRSRHGSLVRTLEAGFPELQGSVWLSESAVAAAVQGLSPQMTENRRKVEELLREALVLQSCLERGAAAGGAAGGSNGQLMERMLPKRLKQYQKGIANASAAAPSG</sequence>
<proteinExistence type="predicted"/>
<dbReference type="InterPro" id="IPR050513">
    <property type="entry name" value="RavA_ATPases"/>
</dbReference>
<evidence type="ECO:0008006" key="5">
    <source>
        <dbReference type="Google" id="ProtNLM"/>
    </source>
</evidence>
<dbReference type="Gene3D" id="3.40.50.300">
    <property type="entry name" value="P-loop containing nucleotide triphosphate hydrolases"/>
    <property type="match status" value="1"/>
</dbReference>
<dbReference type="InterPro" id="IPR041538">
    <property type="entry name" value="RavA-like_AAA_lid"/>
</dbReference>
<feature type="region of interest" description="Disordered" evidence="1">
    <location>
        <begin position="33"/>
        <end position="63"/>
    </location>
</feature>
<evidence type="ECO:0000256" key="1">
    <source>
        <dbReference type="SAM" id="MobiDB-lite"/>
    </source>
</evidence>
<evidence type="ECO:0000313" key="4">
    <source>
        <dbReference type="EMBL" id="CAD8288916.1"/>
    </source>
</evidence>
<dbReference type="SUPFAM" id="SSF52540">
    <property type="entry name" value="P-loop containing nucleoside triphosphate hydrolases"/>
    <property type="match status" value="1"/>
</dbReference>
<feature type="domain" description="MoxR" evidence="3">
    <location>
        <begin position="110"/>
        <end position="292"/>
    </location>
</feature>
<evidence type="ECO:0000259" key="3">
    <source>
        <dbReference type="Pfam" id="PF20030"/>
    </source>
</evidence>